<dbReference type="Proteomes" id="UP000188543">
    <property type="component" value="Unassembled WGS sequence"/>
</dbReference>
<keyword evidence="3" id="KW-0804">Transcription</keyword>
<dbReference type="InterPro" id="IPR018062">
    <property type="entry name" value="HTH_AraC-typ_CS"/>
</dbReference>
<proteinExistence type="predicted"/>
<keyword evidence="1" id="KW-0805">Transcription regulation</keyword>
<comment type="caution">
    <text evidence="4">The sequence shown here is derived from an EMBL/GenBank/DDBJ whole genome shotgun (WGS) entry which is preliminary data.</text>
</comment>
<dbReference type="PROSITE" id="PS01124">
    <property type="entry name" value="HTH_ARAC_FAMILY_2"/>
    <property type="match status" value="1"/>
</dbReference>
<dbReference type="InterPro" id="IPR049668">
    <property type="entry name" value="AndR"/>
</dbReference>
<reference evidence="4 5" key="1">
    <citation type="submission" date="2016-08" db="EMBL/GenBank/DDBJ databases">
        <authorList>
            <person name="Seilhamer J.J."/>
        </authorList>
    </citation>
    <scope>NUCLEOTIDE SEQUENCE [LARGE SCALE GENOMIC DNA]</scope>
    <source>
        <strain evidence="4 5">VC14762</strain>
    </source>
</reference>
<dbReference type="GO" id="GO:0043565">
    <property type="term" value="F:sequence-specific DNA binding"/>
    <property type="evidence" value="ECO:0007669"/>
    <property type="project" value="InterPro"/>
</dbReference>
<dbReference type="InterPro" id="IPR009057">
    <property type="entry name" value="Homeodomain-like_sf"/>
</dbReference>
<dbReference type="InterPro" id="IPR018060">
    <property type="entry name" value="HTH_AraC"/>
</dbReference>
<dbReference type="EMBL" id="MUTJ01000070">
    <property type="protein sequence ID" value="ONU82060.1"/>
    <property type="molecule type" value="Genomic_DNA"/>
</dbReference>
<dbReference type="RefSeq" id="WP_006493918.1">
    <property type="nucleotide sequence ID" value="NZ_CADETK010000012.1"/>
</dbReference>
<gene>
    <name evidence="4" type="ORF">A8E72_21685</name>
</gene>
<keyword evidence="2" id="KW-0238">DNA-binding</keyword>
<dbReference type="NCBIfam" id="NF041686">
    <property type="entry name" value="ant_diox_reg_AndR"/>
    <property type="match status" value="1"/>
</dbReference>
<evidence type="ECO:0000313" key="5">
    <source>
        <dbReference type="Proteomes" id="UP000188543"/>
    </source>
</evidence>
<evidence type="ECO:0000256" key="3">
    <source>
        <dbReference type="ARBA" id="ARBA00023163"/>
    </source>
</evidence>
<dbReference type="Gene3D" id="1.10.10.60">
    <property type="entry name" value="Homeodomain-like"/>
    <property type="match status" value="1"/>
</dbReference>
<dbReference type="InterPro" id="IPR035418">
    <property type="entry name" value="AraC-bd_2"/>
</dbReference>
<dbReference type="SUPFAM" id="SSF46689">
    <property type="entry name" value="Homeodomain-like"/>
    <property type="match status" value="1"/>
</dbReference>
<accession>A0A1V2W081</accession>
<evidence type="ECO:0000256" key="1">
    <source>
        <dbReference type="ARBA" id="ARBA00023015"/>
    </source>
</evidence>
<evidence type="ECO:0000256" key="2">
    <source>
        <dbReference type="ARBA" id="ARBA00023125"/>
    </source>
</evidence>
<dbReference type="Pfam" id="PF14525">
    <property type="entry name" value="AraC_binding_2"/>
    <property type="match status" value="1"/>
</dbReference>
<dbReference type="GO" id="GO:0003700">
    <property type="term" value="F:DNA-binding transcription factor activity"/>
    <property type="evidence" value="ECO:0007669"/>
    <property type="project" value="InterPro"/>
</dbReference>
<protein>
    <submittedName>
        <fullName evidence="4">AraC family transcriptional regulator</fullName>
    </submittedName>
</protein>
<dbReference type="InterPro" id="IPR050204">
    <property type="entry name" value="AraC_XylS_family_regulators"/>
</dbReference>
<name>A0A1V2W081_9BURK</name>
<evidence type="ECO:0000313" key="4">
    <source>
        <dbReference type="EMBL" id="ONU82060.1"/>
    </source>
</evidence>
<dbReference type="SMART" id="SM00342">
    <property type="entry name" value="HTH_ARAC"/>
    <property type="match status" value="1"/>
</dbReference>
<sequence length="327" mass="36416">MPNASLPIEPTLLRRYRYFESVDIDDTRERIAAVLQPHRLIPGSSRGGYSAYMDYVRIDSVGFGTIGYDVAMGVDAGEIEDYYLAILSLGGYADVSVGGRRVIIGPAQGVIVSPASHFGGTFSRDCEQFFVRVDKRAILAHTGYDHLQIEPVLDLSRSELVPWLMQLRVMASSPETVALAQRDRRIALEFERLVISLLLAGQPHHCQTRPGGTALVPRTVKRAEAYIDEHACEPITLADIALAADVPVRTLLDGFQRFSRGSPMQLVRERRLERARDRLLQGRESDRVADVALRCGFANLGRFAALYRETFRESPSDTLRRARQSAG</sequence>
<dbReference type="PANTHER" id="PTHR46796:SF12">
    <property type="entry name" value="HTH-TYPE DNA-BINDING TRANSCRIPTIONAL ACTIVATOR EUTR"/>
    <property type="match status" value="1"/>
</dbReference>
<dbReference type="PROSITE" id="PS00041">
    <property type="entry name" value="HTH_ARAC_FAMILY_1"/>
    <property type="match status" value="1"/>
</dbReference>
<dbReference type="OrthoDB" id="185346at2"/>
<dbReference type="Pfam" id="PF12833">
    <property type="entry name" value="HTH_18"/>
    <property type="match status" value="1"/>
</dbReference>
<dbReference type="PANTHER" id="PTHR46796">
    <property type="entry name" value="HTH-TYPE TRANSCRIPTIONAL ACTIVATOR RHAS-RELATED"/>
    <property type="match status" value="1"/>
</dbReference>
<organism evidence="4 5">
    <name type="scientific">Burkholderia cenocepacia</name>
    <dbReference type="NCBI Taxonomy" id="95486"/>
    <lineage>
        <taxon>Bacteria</taxon>
        <taxon>Pseudomonadati</taxon>
        <taxon>Pseudomonadota</taxon>
        <taxon>Betaproteobacteria</taxon>
        <taxon>Burkholderiales</taxon>
        <taxon>Burkholderiaceae</taxon>
        <taxon>Burkholderia</taxon>
        <taxon>Burkholderia cepacia complex</taxon>
    </lineage>
</organism>
<dbReference type="AlphaFoldDB" id="A0A1V2W081"/>